<keyword evidence="2" id="KW-1185">Reference proteome</keyword>
<name>A0A1M4WBD8_LOKAT</name>
<reference evidence="2" key="1">
    <citation type="submission" date="2016-11" db="EMBL/GenBank/DDBJ databases">
        <authorList>
            <person name="Varghese N."/>
            <person name="Submissions S."/>
        </authorList>
    </citation>
    <scope>NUCLEOTIDE SEQUENCE [LARGE SCALE GENOMIC DNA]</scope>
    <source>
        <strain evidence="2">DSM 29326</strain>
    </source>
</reference>
<evidence type="ECO:0000313" key="2">
    <source>
        <dbReference type="Proteomes" id="UP000183987"/>
    </source>
</evidence>
<organism evidence="1 2">
    <name type="scientific">Loktanella atrilutea</name>
    <dbReference type="NCBI Taxonomy" id="366533"/>
    <lineage>
        <taxon>Bacteria</taxon>
        <taxon>Pseudomonadati</taxon>
        <taxon>Pseudomonadota</taxon>
        <taxon>Alphaproteobacteria</taxon>
        <taxon>Rhodobacterales</taxon>
        <taxon>Roseobacteraceae</taxon>
        <taxon>Loktanella</taxon>
    </lineage>
</organism>
<proteinExistence type="predicted"/>
<dbReference type="AlphaFoldDB" id="A0A1M4WBD8"/>
<accession>A0A1M4WBD8</accession>
<dbReference type="Proteomes" id="UP000183987">
    <property type="component" value="Unassembled WGS sequence"/>
</dbReference>
<sequence length="143" mass="16005">MIWQRRAVGRVGPGGIRGAMPTFRLSYEQRMAEGWDAVVPVDENEAERPIDPTPAQVTRMLAALRWPADILVGNDLRDTRAIDMSRAVSAACQAEAYDMSFARLVRERGIARVHAYTLRDRGLSIISQRLTKMGVPAWPDDAR</sequence>
<protein>
    <submittedName>
        <fullName evidence="1">Uncharacterized protein</fullName>
    </submittedName>
</protein>
<dbReference type="EMBL" id="FQUE01000002">
    <property type="protein sequence ID" value="SHE78544.1"/>
    <property type="molecule type" value="Genomic_DNA"/>
</dbReference>
<evidence type="ECO:0000313" key="1">
    <source>
        <dbReference type="EMBL" id="SHE78544.1"/>
    </source>
</evidence>
<gene>
    <name evidence="1" type="ORF">SAMN05444339_10256</name>
</gene>
<dbReference type="STRING" id="366533.SAMN05444339_10256"/>